<evidence type="ECO:0000313" key="3">
    <source>
        <dbReference type="Proteomes" id="UP000444721"/>
    </source>
</evidence>
<protein>
    <submittedName>
        <fullName evidence="2">Uncharacterized protein</fullName>
    </submittedName>
</protein>
<organism evidence="2 3">
    <name type="scientific">Naegleria fowleri</name>
    <name type="common">Brain eating amoeba</name>
    <dbReference type="NCBI Taxonomy" id="5763"/>
    <lineage>
        <taxon>Eukaryota</taxon>
        <taxon>Discoba</taxon>
        <taxon>Heterolobosea</taxon>
        <taxon>Tetramitia</taxon>
        <taxon>Eutetramitia</taxon>
        <taxon>Vahlkampfiidae</taxon>
        <taxon>Naegleria</taxon>
    </lineage>
</organism>
<dbReference type="GeneID" id="68107849"/>
<dbReference type="OrthoDB" id="10584545at2759"/>
<evidence type="ECO:0000313" key="2">
    <source>
        <dbReference type="EMBL" id="KAF0984732.1"/>
    </source>
</evidence>
<feature type="compositionally biased region" description="Polar residues" evidence="1">
    <location>
        <begin position="87"/>
        <end position="99"/>
    </location>
</feature>
<accession>A0A6A5CCB8</accession>
<name>A0A6A5CCB8_NAEFO</name>
<sequence length="268" mass="30636">MIPSNLFNQTTPFPGTIPSSDHHGYSPSFFQPSPPSLLDQPQNCKRKRDAYESSSPSHYYSSYNTHEDYDVLSNSDSDYADDDEELSSSANTKTITPLSETKLEHPDRKRVKGFNNQTSNSSAHHHFNNGDPSNKYLFTPPPQTLFYNQISPNESGALAQFNSMNIDDEMGDEGAATSFVNEGQDESILSEAIDFSNPYVVQQFEYKRRQMYNHKLRQAQEEKLRERELISALQKGETNFKLNPVLKSLHDQRQYNRSPRINTSSPFY</sequence>
<dbReference type="OMA" id="FEYKRRQ"/>
<feature type="region of interest" description="Disordered" evidence="1">
    <location>
        <begin position="1"/>
        <end position="132"/>
    </location>
</feature>
<keyword evidence="3" id="KW-1185">Reference proteome</keyword>
<dbReference type="Proteomes" id="UP000444721">
    <property type="component" value="Unassembled WGS sequence"/>
</dbReference>
<gene>
    <name evidence="2" type="ORF">FDP41_000631</name>
</gene>
<proteinExistence type="predicted"/>
<feature type="compositionally biased region" description="Polar residues" evidence="1">
    <location>
        <begin position="1"/>
        <end position="19"/>
    </location>
</feature>
<dbReference type="EMBL" id="VFQX01000002">
    <property type="protein sequence ID" value="KAF0984732.1"/>
    <property type="molecule type" value="Genomic_DNA"/>
</dbReference>
<dbReference type="VEuPathDB" id="AmoebaDB:NfTy_030830"/>
<dbReference type="VEuPathDB" id="AmoebaDB:NF0092590"/>
<dbReference type="RefSeq" id="XP_044569445.1">
    <property type="nucleotide sequence ID" value="XM_044709931.1"/>
</dbReference>
<feature type="compositionally biased region" description="Low complexity" evidence="1">
    <location>
        <begin position="52"/>
        <end position="63"/>
    </location>
</feature>
<feature type="compositionally biased region" description="Low complexity" evidence="1">
    <location>
        <begin position="26"/>
        <end position="42"/>
    </location>
</feature>
<reference evidence="2 3" key="1">
    <citation type="journal article" date="2019" name="Sci. Rep.">
        <title>Nanopore sequencing improves the draft genome of the human pathogenic amoeba Naegleria fowleri.</title>
        <authorList>
            <person name="Liechti N."/>
            <person name="Schurch N."/>
            <person name="Bruggmann R."/>
            <person name="Wittwer M."/>
        </authorList>
    </citation>
    <scope>NUCLEOTIDE SEQUENCE [LARGE SCALE GENOMIC DNA]</scope>
    <source>
        <strain evidence="2 3">ATCC 30894</strain>
    </source>
</reference>
<dbReference type="AlphaFoldDB" id="A0A6A5CCB8"/>
<evidence type="ECO:0000256" key="1">
    <source>
        <dbReference type="SAM" id="MobiDB-lite"/>
    </source>
</evidence>
<dbReference type="VEuPathDB" id="AmoebaDB:FDP41_000631"/>
<comment type="caution">
    <text evidence="2">The sequence shown here is derived from an EMBL/GenBank/DDBJ whole genome shotgun (WGS) entry which is preliminary data.</text>
</comment>